<dbReference type="AlphaFoldDB" id="A0A366H1E0"/>
<evidence type="ECO:0000313" key="4">
    <source>
        <dbReference type="Proteomes" id="UP000253426"/>
    </source>
</evidence>
<gene>
    <name evidence="3" type="ORF">DES53_12320</name>
</gene>
<dbReference type="Proteomes" id="UP000253426">
    <property type="component" value="Unassembled WGS sequence"/>
</dbReference>
<dbReference type="RefSeq" id="WP_113962402.1">
    <property type="nucleotide sequence ID" value="NZ_QNRR01000023.1"/>
</dbReference>
<evidence type="ECO:0000313" key="3">
    <source>
        <dbReference type="EMBL" id="RBP35324.1"/>
    </source>
</evidence>
<feature type="region of interest" description="Disordered" evidence="1">
    <location>
        <begin position="178"/>
        <end position="203"/>
    </location>
</feature>
<proteinExistence type="predicted"/>
<feature type="chain" id="PRO_5016578287" evidence="2">
    <location>
        <begin position="26"/>
        <end position="661"/>
    </location>
</feature>
<sequence length="661" mass="72816">MTRFPKPLLSAISFLALTLSTPLHGQDNSTPGKQAWTLKTFRVLEMALGYEPAKKLPEATADAATWDKAIAGSTAVWVRRMREQGINLGEDAKALYDPESETLSLYANPEAIEMVESYTDVLCTQAPKRITFTLEVLEGPSAAVRALTAKAQPLPSHATMRREFDALVSRKEARHLGSLRLESRSGQRSTMQSGPEQDSPRAFIRNEPGAVTALAETRTAGIKLEVDPVIGPDGWTMDLSYDLEVNSAPPQLREVLSPPLGDSQVRKLPVLDFCLARVNSALTYNGDDTRLLGVWTPCEANGQPRHEVLQAAFLRMAPVPLMRDLNPLVEAKLREHLHRQGRIPVVEAKAELTAPAGKGMKRQEFKVPRWFLFNAELTKNTEEQRVLILRDDMTTCIVPAPQPAKAVPPDPFEPMEVATRWMVPFPDGTNLRYHPNKNILEVVHTEEGLSKVERFVDFLWNNTPKVLAFSLHIVQADGATLREMAKDSASRADHNSTWAKMEEAVRAGNATVLSTQRLETRSGQRAKLSVGLERATVGAFEKTDRGTIEAKTDSKMIGTTWEIDPVLSPDLRTIDVNLSLEHHFAPLQSSAPAAASTPVVGLETEKVFAAKVVSAYTLQTGTTRLISLWKPTGTPELDGKDVMQAAFLRADIVSVVDREAP</sequence>
<reference evidence="3 4" key="1">
    <citation type="submission" date="2018-06" db="EMBL/GenBank/DDBJ databases">
        <title>Genomic Encyclopedia of Type Strains, Phase IV (KMG-IV): sequencing the most valuable type-strain genomes for metagenomic binning, comparative biology and taxonomic classification.</title>
        <authorList>
            <person name="Goeker M."/>
        </authorList>
    </citation>
    <scope>NUCLEOTIDE SEQUENCE [LARGE SCALE GENOMIC DNA]</scope>
    <source>
        <strain evidence="3 4">DSM 25532</strain>
    </source>
</reference>
<feature type="signal peptide" evidence="2">
    <location>
        <begin position="1"/>
        <end position="25"/>
    </location>
</feature>
<evidence type="ECO:0000256" key="1">
    <source>
        <dbReference type="SAM" id="MobiDB-lite"/>
    </source>
</evidence>
<dbReference type="EMBL" id="QNRR01000023">
    <property type="protein sequence ID" value="RBP35324.1"/>
    <property type="molecule type" value="Genomic_DNA"/>
</dbReference>
<feature type="compositionally biased region" description="Polar residues" evidence="1">
    <location>
        <begin position="186"/>
        <end position="196"/>
    </location>
</feature>
<evidence type="ECO:0000256" key="2">
    <source>
        <dbReference type="SAM" id="SignalP"/>
    </source>
</evidence>
<keyword evidence="4" id="KW-1185">Reference proteome</keyword>
<keyword evidence="2" id="KW-0732">Signal</keyword>
<protein>
    <submittedName>
        <fullName evidence="3">Uncharacterized protein</fullName>
    </submittedName>
</protein>
<organism evidence="3 4">
    <name type="scientific">Roseimicrobium gellanilyticum</name>
    <dbReference type="NCBI Taxonomy" id="748857"/>
    <lineage>
        <taxon>Bacteria</taxon>
        <taxon>Pseudomonadati</taxon>
        <taxon>Verrucomicrobiota</taxon>
        <taxon>Verrucomicrobiia</taxon>
        <taxon>Verrucomicrobiales</taxon>
        <taxon>Verrucomicrobiaceae</taxon>
        <taxon>Roseimicrobium</taxon>
    </lineage>
</organism>
<accession>A0A366H1E0</accession>
<dbReference type="OrthoDB" id="179152at2"/>
<comment type="caution">
    <text evidence="3">The sequence shown here is derived from an EMBL/GenBank/DDBJ whole genome shotgun (WGS) entry which is preliminary data.</text>
</comment>
<name>A0A366H1E0_9BACT</name>